<dbReference type="InterPro" id="IPR036388">
    <property type="entry name" value="WH-like_DNA-bd_sf"/>
</dbReference>
<protein>
    <submittedName>
        <fullName evidence="6">Forkhead box protein B1</fullName>
    </submittedName>
</protein>
<dbReference type="InterPro" id="IPR030456">
    <property type="entry name" value="TF_fork_head_CS_2"/>
</dbReference>
<dbReference type="Proteomes" id="UP001652625">
    <property type="component" value="Chromosome 12"/>
</dbReference>
<sequence length="234" mass="27891">MPRPRKSSYEVDKPPYSYVALCAMAIHSSPYQMMTLSDIYKYIMNKFPFYRKNNKKWQNSLRHNLSFNDCFVKISKTSKPGGKGNYWTMHKDCFEMFNEGSFLRRKKRFTLYEDDYIANVVNKVTNSRDGTERLFSKSLPNMKEPSQRWKSFNIEDILDLKKNQQNKSDYCINDYYTNNEQLRKEYSNQTFSRLCVYPKFFGPSLPILCYKCPLNSPNNFVSLRSSQDLERVRN</sequence>
<dbReference type="SMART" id="SM00339">
    <property type="entry name" value="FH"/>
    <property type="match status" value="1"/>
</dbReference>
<evidence type="ECO:0000313" key="5">
    <source>
        <dbReference type="Proteomes" id="UP001652625"/>
    </source>
</evidence>
<gene>
    <name evidence="6" type="primary">LOC100203541</name>
</gene>
<dbReference type="Pfam" id="PF00250">
    <property type="entry name" value="Forkhead"/>
    <property type="match status" value="1"/>
</dbReference>
<proteinExistence type="predicted"/>
<dbReference type="PROSITE" id="PS00657">
    <property type="entry name" value="FORK_HEAD_1"/>
    <property type="match status" value="1"/>
</dbReference>
<accession>A0ABM4D107</accession>
<dbReference type="RefSeq" id="XP_065667927.1">
    <property type="nucleotide sequence ID" value="XM_065811855.1"/>
</dbReference>
<evidence type="ECO:0000256" key="3">
    <source>
        <dbReference type="PROSITE-ProRule" id="PRU00089"/>
    </source>
</evidence>
<dbReference type="SUPFAM" id="SSF46785">
    <property type="entry name" value="Winged helix' DNA-binding domain"/>
    <property type="match status" value="1"/>
</dbReference>
<comment type="subcellular location">
    <subcellularLocation>
        <location evidence="3">Nucleus</location>
    </subcellularLocation>
</comment>
<dbReference type="InterPro" id="IPR036390">
    <property type="entry name" value="WH_DNA-bd_sf"/>
</dbReference>
<dbReference type="PANTHER" id="PTHR11829:SF343">
    <property type="entry name" value="FORK-HEAD DOMAIN-CONTAINING PROTEIN"/>
    <property type="match status" value="1"/>
</dbReference>
<organism evidence="5 6">
    <name type="scientific">Hydra vulgaris</name>
    <name type="common">Hydra</name>
    <name type="synonym">Hydra attenuata</name>
    <dbReference type="NCBI Taxonomy" id="6087"/>
    <lineage>
        <taxon>Eukaryota</taxon>
        <taxon>Metazoa</taxon>
        <taxon>Cnidaria</taxon>
        <taxon>Hydrozoa</taxon>
        <taxon>Hydroidolina</taxon>
        <taxon>Anthoathecata</taxon>
        <taxon>Aplanulata</taxon>
        <taxon>Hydridae</taxon>
        <taxon>Hydra</taxon>
    </lineage>
</organism>
<evidence type="ECO:0000256" key="2">
    <source>
        <dbReference type="ARBA" id="ARBA00023242"/>
    </source>
</evidence>
<dbReference type="PROSITE" id="PS50039">
    <property type="entry name" value="FORK_HEAD_3"/>
    <property type="match status" value="1"/>
</dbReference>
<evidence type="ECO:0000256" key="1">
    <source>
        <dbReference type="ARBA" id="ARBA00023125"/>
    </source>
</evidence>
<dbReference type="InterPro" id="IPR001766">
    <property type="entry name" value="Fork_head_dom"/>
</dbReference>
<dbReference type="Gene3D" id="1.10.10.10">
    <property type="entry name" value="Winged helix-like DNA-binding domain superfamily/Winged helix DNA-binding domain"/>
    <property type="match status" value="1"/>
</dbReference>
<dbReference type="InterPro" id="IPR050211">
    <property type="entry name" value="FOX_domain-containing"/>
</dbReference>
<dbReference type="InterPro" id="IPR018122">
    <property type="entry name" value="TF_fork_head_CS_1"/>
</dbReference>
<dbReference type="PROSITE" id="PS00658">
    <property type="entry name" value="FORK_HEAD_2"/>
    <property type="match status" value="1"/>
</dbReference>
<evidence type="ECO:0000313" key="6">
    <source>
        <dbReference type="RefSeq" id="XP_065667927.1"/>
    </source>
</evidence>
<dbReference type="GeneID" id="100203541"/>
<keyword evidence="1 3" id="KW-0238">DNA-binding</keyword>
<name>A0ABM4D107_HYDVU</name>
<dbReference type="PANTHER" id="PTHR11829">
    <property type="entry name" value="FORKHEAD BOX PROTEIN"/>
    <property type="match status" value="1"/>
</dbReference>
<dbReference type="PRINTS" id="PR00053">
    <property type="entry name" value="FORKHEAD"/>
</dbReference>
<feature type="DNA-binding region" description="Fork-head" evidence="3">
    <location>
        <begin position="13"/>
        <end position="107"/>
    </location>
</feature>
<keyword evidence="2 3" id="KW-0539">Nucleus</keyword>
<reference evidence="6" key="1">
    <citation type="submission" date="2025-08" db="UniProtKB">
        <authorList>
            <consortium name="RefSeq"/>
        </authorList>
    </citation>
    <scope>IDENTIFICATION</scope>
</reference>
<feature type="domain" description="Fork-head" evidence="4">
    <location>
        <begin position="13"/>
        <end position="107"/>
    </location>
</feature>
<evidence type="ECO:0000259" key="4">
    <source>
        <dbReference type="PROSITE" id="PS50039"/>
    </source>
</evidence>
<keyword evidence="5" id="KW-1185">Reference proteome</keyword>